<dbReference type="GO" id="GO:0005576">
    <property type="term" value="C:extracellular region"/>
    <property type="evidence" value="ECO:0007669"/>
    <property type="project" value="UniProtKB-SubCell"/>
</dbReference>
<keyword evidence="12" id="KW-0624">Polysaccharide degradation</keyword>
<evidence type="ECO:0000256" key="13">
    <source>
        <dbReference type="ARBA" id="ARBA00044502"/>
    </source>
</evidence>
<evidence type="ECO:0000256" key="4">
    <source>
        <dbReference type="ARBA" id="ARBA00022723"/>
    </source>
</evidence>
<evidence type="ECO:0000256" key="12">
    <source>
        <dbReference type="ARBA" id="ARBA00023326"/>
    </source>
</evidence>
<dbReference type="GO" id="GO:0030245">
    <property type="term" value="P:cellulose catabolic process"/>
    <property type="evidence" value="ECO:0007669"/>
    <property type="project" value="UniProtKB-KW"/>
</dbReference>
<keyword evidence="5 17" id="KW-0732">Signal</keyword>
<feature type="chain" id="PRO_5042855190" description="lytic cellulose monooxygenase (C4-dehydrogenating)" evidence="17">
    <location>
        <begin position="22"/>
        <end position="329"/>
    </location>
</feature>
<dbReference type="EMBL" id="MU860439">
    <property type="protein sequence ID" value="KAK4233967.1"/>
    <property type="molecule type" value="Genomic_DNA"/>
</dbReference>
<proteinExistence type="inferred from homology"/>
<feature type="signal peptide" evidence="17">
    <location>
        <begin position="1"/>
        <end position="21"/>
    </location>
</feature>
<evidence type="ECO:0000256" key="9">
    <source>
        <dbReference type="ARBA" id="ARBA00023033"/>
    </source>
</evidence>
<keyword evidence="4" id="KW-0479">Metal-binding</keyword>
<comment type="cofactor">
    <cofactor evidence="1">
        <name>Cu(2+)</name>
        <dbReference type="ChEBI" id="CHEBI:29036"/>
    </cofactor>
</comment>
<gene>
    <name evidence="19" type="ORF">C8A03DRAFT_47599</name>
</gene>
<evidence type="ECO:0000256" key="16">
    <source>
        <dbReference type="SAM" id="MobiDB-lite"/>
    </source>
</evidence>
<feature type="domain" description="Auxiliary Activity family 9 catalytic" evidence="18">
    <location>
        <begin position="26"/>
        <end position="259"/>
    </location>
</feature>
<dbReference type="AlphaFoldDB" id="A0AAN7C2R7"/>
<evidence type="ECO:0000259" key="18">
    <source>
        <dbReference type="Pfam" id="PF03443"/>
    </source>
</evidence>
<evidence type="ECO:0000256" key="11">
    <source>
        <dbReference type="ARBA" id="ARBA00023277"/>
    </source>
</evidence>
<evidence type="ECO:0000313" key="20">
    <source>
        <dbReference type="Proteomes" id="UP001303760"/>
    </source>
</evidence>
<dbReference type="GO" id="GO:0016787">
    <property type="term" value="F:hydrolase activity"/>
    <property type="evidence" value="ECO:0007669"/>
    <property type="project" value="UniProtKB-KW"/>
</dbReference>
<dbReference type="Gene3D" id="2.70.50.70">
    <property type="match status" value="1"/>
</dbReference>
<sequence>MPPPSLATLITLLTPLFPSLALVSAHSHLAHILINGQLYHGFDPRPNQPPNPPSHVGWSTAATDDGFVSPTDYATSNITCHIRGTSPPAHAPVRAGDRIHVQWNGWPVGHVGPVLSYLARCESDTGCTGVRKEELRWTKIDDSRPVMELEGKGKGNGEGRGVPGQKWATDVLIAANNSWVVAVPRGLETGAYVLRHEIIALHFAGRKGGAQNYPLCVNLFVEGLGDREGPEEGKFEMDAFDARWFYEEDDPGVLVNVTAGLKSYTVPGPTLAVGASPVPYAQQSPSVSRGEGTPVVVTRSTKTVPFTAFSGVTTPTMAAGIKGRYTRMH</sequence>
<keyword evidence="9" id="KW-0503">Monooxygenase</keyword>
<evidence type="ECO:0000256" key="14">
    <source>
        <dbReference type="ARBA" id="ARBA00045077"/>
    </source>
</evidence>
<dbReference type="InterPro" id="IPR005103">
    <property type="entry name" value="AA9_LPMO"/>
</dbReference>
<name>A0AAN7C2R7_9PEZI</name>
<evidence type="ECO:0000313" key="19">
    <source>
        <dbReference type="EMBL" id="KAK4233967.1"/>
    </source>
</evidence>
<evidence type="ECO:0000256" key="5">
    <source>
        <dbReference type="ARBA" id="ARBA00022729"/>
    </source>
</evidence>
<keyword evidence="6" id="KW-0136">Cellulose degradation</keyword>
<comment type="similarity">
    <text evidence="13">Belongs to the polysaccharide monooxygenase AA9 family.</text>
</comment>
<comment type="subcellular location">
    <subcellularLocation>
        <location evidence="2">Secreted</location>
    </subcellularLocation>
</comment>
<keyword evidence="3" id="KW-0964">Secreted</keyword>
<protein>
    <recommendedName>
        <fullName evidence="15">lytic cellulose monooxygenase (C4-dehydrogenating)</fullName>
        <ecNumber evidence="15">1.14.99.56</ecNumber>
    </recommendedName>
</protein>
<evidence type="ECO:0000256" key="17">
    <source>
        <dbReference type="SAM" id="SignalP"/>
    </source>
</evidence>
<dbReference type="CDD" id="cd21175">
    <property type="entry name" value="LPMO_AA9"/>
    <property type="match status" value="1"/>
</dbReference>
<dbReference type="GO" id="GO:0046872">
    <property type="term" value="F:metal ion binding"/>
    <property type="evidence" value="ECO:0007669"/>
    <property type="project" value="UniProtKB-KW"/>
</dbReference>
<evidence type="ECO:0000256" key="10">
    <source>
        <dbReference type="ARBA" id="ARBA00023157"/>
    </source>
</evidence>
<keyword evidence="8" id="KW-0186">Copper</keyword>
<dbReference type="EC" id="1.14.99.56" evidence="15"/>
<dbReference type="GO" id="GO:0004497">
    <property type="term" value="F:monooxygenase activity"/>
    <property type="evidence" value="ECO:0007669"/>
    <property type="project" value="UniProtKB-KW"/>
</dbReference>
<dbReference type="PANTHER" id="PTHR33353">
    <property type="entry name" value="PUTATIVE (AFU_ORTHOLOGUE AFUA_1G12560)-RELATED"/>
    <property type="match status" value="1"/>
</dbReference>
<dbReference type="PANTHER" id="PTHR33353:SF36">
    <property type="entry name" value="ENDO-BETA-1,4-GLUCANASE D"/>
    <property type="match status" value="1"/>
</dbReference>
<dbReference type="Pfam" id="PF03443">
    <property type="entry name" value="AA9"/>
    <property type="match status" value="1"/>
</dbReference>
<evidence type="ECO:0000256" key="2">
    <source>
        <dbReference type="ARBA" id="ARBA00004613"/>
    </source>
</evidence>
<reference evidence="19" key="1">
    <citation type="journal article" date="2023" name="Mol. Phylogenet. Evol.">
        <title>Genome-scale phylogeny and comparative genomics of the fungal order Sordariales.</title>
        <authorList>
            <person name="Hensen N."/>
            <person name="Bonometti L."/>
            <person name="Westerberg I."/>
            <person name="Brannstrom I.O."/>
            <person name="Guillou S."/>
            <person name="Cros-Aarteil S."/>
            <person name="Calhoun S."/>
            <person name="Haridas S."/>
            <person name="Kuo A."/>
            <person name="Mondo S."/>
            <person name="Pangilinan J."/>
            <person name="Riley R."/>
            <person name="LaButti K."/>
            <person name="Andreopoulos B."/>
            <person name="Lipzen A."/>
            <person name="Chen C."/>
            <person name="Yan M."/>
            <person name="Daum C."/>
            <person name="Ng V."/>
            <person name="Clum A."/>
            <person name="Steindorff A."/>
            <person name="Ohm R.A."/>
            <person name="Martin F."/>
            <person name="Silar P."/>
            <person name="Natvig D.O."/>
            <person name="Lalanne C."/>
            <person name="Gautier V."/>
            <person name="Ament-Velasquez S.L."/>
            <person name="Kruys A."/>
            <person name="Hutchinson M.I."/>
            <person name="Powell A.J."/>
            <person name="Barry K."/>
            <person name="Miller A.N."/>
            <person name="Grigoriev I.V."/>
            <person name="Debuchy R."/>
            <person name="Gladieux P."/>
            <person name="Hiltunen Thoren M."/>
            <person name="Johannesson H."/>
        </authorList>
    </citation>
    <scope>NUCLEOTIDE SEQUENCE</scope>
    <source>
        <strain evidence="19">CBS 532.94</strain>
    </source>
</reference>
<keyword evidence="20" id="KW-1185">Reference proteome</keyword>
<evidence type="ECO:0000256" key="15">
    <source>
        <dbReference type="ARBA" id="ARBA00047174"/>
    </source>
</evidence>
<evidence type="ECO:0000256" key="8">
    <source>
        <dbReference type="ARBA" id="ARBA00023008"/>
    </source>
</evidence>
<evidence type="ECO:0000256" key="3">
    <source>
        <dbReference type="ARBA" id="ARBA00022525"/>
    </source>
</evidence>
<organism evidence="19 20">
    <name type="scientific">Achaetomium macrosporum</name>
    <dbReference type="NCBI Taxonomy" id="79813"/>
    <lineage>
        <taxon>Eukaryota</taxon>
        <taxon>Fungi</taxon>
        <taxon>Dikarya</taxon>
        <taxon>Ascomycota</taxon>
        <taxon>Pezizomycotina</taxon>
        <taxon>Sordariomycetes</taxon>
        <taxon>Sordariomycetidae</taxon>
        <taxon>Sordariales</taxon>
        <taxon>Chaetomiaceae</taxon>
        <taxon>Achaetomium</taxon>
    </lineage>
</organism>
<keyword evidence="11" id="KW-0119">Carbohydrate metabolism</keyword>
<evidence type="ECO:0000256" key="6">
    <source>
        <dbReference type="ARBA" id="ARBA00023001"/>
    </source>
</evidence>
<accession>A0AAN7C2R7</accession>
<dbReference type="InterPro" id="IPR049892">
    <property type="entry name" value="AA9"/>
</dbReference>
<reference evidence="19" key="2">
    <citation type="submission" date="2023-05" db="EMBL/GenBank/DDBJ databases">
        <authorList>
            <consortium name="Lawrence Berkeley National Laboratory"/>
            <person name="Steindorff A."/>
            <person name="Hensen N."/>
            <person name="Bonometti L."/>
            <person name="Westerberg I."/>
            <person name="Brannstrom I.O."/>
            <person name="Guillou S."/>
            <person name="Cros-Aarteil S."/>
            <person name="Calhoun S."/>
            <person name="Haridas S."/>
            <person name="Kuo A."/>
            <person name="Mondo S."/>
            <person name="Pangilinan J."/>
            <person name="Riley R."/>
            <person name="Labutti K."/>
            <person name="Andreopoulos B."/>
            <person name="Lipzen A."/>
            <person name="Chen C."/>
            <person name="Yanf M."/>
            <person name="Daum C."/>
            <person name="Ng V."/>
            <person name="Clum A."/>
            <person name="Ohm R."/>
            <person name="Martin F."/>
            <person name="Silar P."/>
            <person name="Natvig D."/>
            <person name="Lalanne C."/>
            <person name="Gautier V."/>
            <person name="Ament-Velasquez S.L."/>
            <person name="Kruys A."/>
            <person name="Hutchinson M.I."/>
            <person name="Powell A.J."/>
            <person name="Barry K."/>
            <person name="Miller A.N."/>
            <person name="Grigoriev I.V."/>
            <person name="Debuchy R."/>
            <person name="Gladieux P."/>
            <person name="Thoren M.H."/>
            <person name="Johannesson H."/>
        </authorList>
    </citation>
    <scope>NUCLEOTIDE SEQUENCE</scope>
    <source>
        <strain evidence="19">CBS 532.94</strain>
    </source>
</reference>
<keyword evidence="19" id="KW-0378">Hydrolase</keyword>
<keyword evidence="10" id="KW-1015">Disulfide bond</keyword>
<comment type="catalytic activity">
    <reaction evidence="14">
        <text>[(1-&gt;4)-beta-D-glucosyl]n+m + reduced acceptor + O2 = 4-dehydro-beta-D-glucosyl-[(1-&gt;4)-beta-D-glucosyl]n-1 + [(1-&gt;4)-beta-D-glucosyl]m + acceptor + H2O.</text>
        <dbReference type="EC" id="1.14.99.56"/>
    </reaction>
</comment>
<keyword evidence="7" id="KW-0560">Oxidoreductase</keyword>
<evidence type="ECO:0000256" key="1">
    <source>
        <dbReference type="ARBA" id="ARBA00001973"/>
    </source>
</evidence>
<comment type="caution">
    <text evidence="19">The sequence shown here is derived from an EMBL/GenBank/DDBJ whole genome shotgun (WGS) entry which is preliminary data.</text>
</comment>
<dbReference type="Proteomes" id="UP001303760">
    <property type="component" value="Unassembled WGS sequence"/>
</dbReference>
<feature type="region of interest" description="Disordered" evidence="16">
    <location>
        <begin position="43"/>
        <end position="62"/>
    </location>
</feature>
<evidence type="ECO:0000256" key="7">
    <source>
        <dbReference type="ARBA" id="ARBA00023002"/>
    </source>
</evidence>